<gene>
    <name evidence="2" type="ORF">ACJRO7_021251</name>
</gene>
<protein>
    <submittedName>
        <fullName evidence="2">Uncharacterized protein</fullName>
    </submittedName>
</protein>
<dbReference type="InterPro" id="IPR007541">
    <property type="entry name" value="Uncharacterised_BSP"/>
</dbReference>
<evidence type="ECO:0000313" key="3">
    <source>
        <dbReference type="Proteomes" id="UP001634007"/>
    </source>
</evidence>
<accession>A0ABD3KP41</accession>
<dbReference type="AlphaFoldDB" id="A0ABD3KP41"/>
<reference evidence="2 3" key="1">
    <citation type="submission" date="2024-11" db="EMBL/GenBank/DDBJ databases">
        <title>Chromosome-level genome assembly of Eucalyptus globulus Labill. provides insights into its genome evolution.</title>
        <authorList>
            <person name="Li X."/>
        </authorList>
    </citation>
    <scope>NUCLEOTIDE SEQUENCE [LARGE SCALE GENOMIC DNA]</scope>
    <source>
        <strain evidence="2">CL2024</strain>
        <tissue evidence="2">Fresh tender leaves</tissue>
    </source>
</reference>
<organism evidence="2 3">
    <name type="scientific">Eucalyptus globulus</name>
    <name type="common">Tasmanian blue gum</name>
    <dbReference type="NCBI Taxonomy" id="34317"/>
    <lineage>
        <taxon>Eukaryota</taxon>
        <taxon>Viridiplantae</taxon>
        <taxon>Streptophyta</taxon>
        <taxon>Embryophyta</taxon>
        <taxon>Tracheophyta</taxon>
        <taxon>Spermatophyta</taxon>
        <taxon>Magnoliopsida</taxon>
        <taxon>eudicotyledons</taxon>
        <taxon>Gunneridae</taxon>
        <taxon>Pentapetalae</taxon>
        <taxon>rosids</taxon>
        <taxon>malvids</taxon>
        <taxon>Myrtales</taxon>
        <taxon>Myrtaceae</taxon>
        <taxon>Myrtoideae</taxon>
        <taxon>Eucalypteae</taxon>
        <taxon>Eucalyptus</taxon>
    </lineage>
</organism>
<evidence type="ECO:0000313" key="2">
    <source>
        <dbReference type="EMBL" id="KAL3739943.1"/>
    </source>
</evidence>
<keyword evidence="3" id="KW-1185">Reference proteome</keyword>
<feature type="signal peptide" evidence="1">
    <location>
        <begin position="1"/>
        <end position="22"/>
    </location>
</feature>
<sequence>MRPTQLFLSVVLFAIALKSTRAVREIECEVFDHTYGTPDTRFGREVGTEYGADALLAAAEPGGRGYDFILLEVESFLANGRSFVIATTNRSQILVNADYLQTFPGNSTDEFTGIVYFTSGLVWERTGNGTAPAGLMTGIAVYMRLTSGWEYKGWPRRGSGLRWDEGYAITANFLEDCGGLRLGFASFLIAMMLISLRSYSGSLWMNCGWTIS</sequence>
<evidence type="ECO:0000256" key="1">
    <source>
        <dbReference type="SAM" id="SignalP"/>
    </source>
</evidence>
<proteinExistence type="predicted"/>
<name>A0ABD3KP41_EUCGL</name>
<dbReference type="PANTHER" id="PTHR33321">
    <property type="match status" value="1"/>
</dbReference>
<feature type="chain" id="PRO_5044758777" evidence="1">
    <location>
        <begin position="23"/>
        <end position="212"/>
    </location>
</feature>
<dbReference type="Proteomes" id="UP001634007">
    <property type="component" value="Unassembled WGS sequence"/>
</dbReference>
<comment type="caution">
    <text evidence="2">The sequence shown here is derived from an EMBL/GenBank/DDBJ whole genome shotgun (WGS) entry which is preliminary data.</text>
</comment>
<dbReference type="PANTHER" id="PTHR33321:SF12">
    <property type="entry name" value="PLANT BASIC SECRETORY PROTEIN (BSP) FAMILY PROTEIN"/>
    <property type="match status" value="1"/>
</dbReference>
<keyword evidence="1" id="KW-0732">Signal</keyword>
<dbReference type="Pfam" id="PF04450">
    <property type="entry name" value="BSP"/>
    <property type="match status" value="1"/>
</dbReference>
<dbReference type="EMBL" id="JBJKBG010000005">
    <property type="protein sequence ID" value="KAL3739943.1"/>
    <property type="molecule type" value="Genomic_DNA"/>
</dbReference>